<proteinExistence type="predicted"/>
<sequence>MELDGQTVIIHGNHFAAFWTNYAQMLRTARNGTLYKAVSGVLRMMQRNRSSATFGISFADHCSPSFTQTS</sequence>
<dbReference type="HOGENOM" id="CLU_2753049_0_0_5"/>
<dbReference type="RefSeq" id="WP_007205414.1">
    <property type="nucleotide sequence ID" value="NZ_CH672414.1"/>
</dbReference>
<accession>A3V6M8</accession>
<protein>
    <submittedName>
        <fullName evidence="1">Uncharacterized protein</fullName>
    </submittedName>
</protein>
<dbReference type="EMBL" id="AAMS01000006">
    <property type="protein sequence ID" value="EAQ05894.1"/>
    <property type="molecule type" value="Genomic_DNA"/>
</dbReference>
<organism evidence="1 2">
    <name type="scientific">Yoonia vestfoldensis SKA53</name>
    <dbReference type="NCBI Taxonomy" id="314232"/>
    <lineage>
        <taxon>Bacteria</taxon>
        <taxon>Pseudomonadati</taxon>
        <taxon>Pseudomonadota</taxon>
        <taxon>Alphaproteobacteria</taxon>
        <taxon>Rhodobacterales</taxon>
        <taxon>Paracoccaceae</taxon>
        <taxon>Yoonia</taxon>
    </lineage>
</organism>
<gene>
    <name evidence="1" type="ORF">SKA53_07311</name>
</gene>
<dbReference type="AlphaFoldDB" id="A3V6M8"/>
<keyword evidence="2" id="KW-1185">Reference proteome</keyword>
<comment type="caution">
    <text evidence="1">The sequence shown here is derived from an EMBL/GenBank/DDBJ whole genome shotgun (WGS) entry which is preliminary data.</text>
</comment>
<reference evidence="1 2" key="1">
    <citation type="submission" date="2006-01" db="EMBL/GenBank/DDBJ databases">
        <authorList>
            <person name="Hagstrom A."/>
            <person name="Ferriera S."/>
            <person name="Johnson J."/>
            <person name="Kravitz S."/>
            <person name="Halpern A."/>
            <person name="Remington K."/>
            <person name="Beeson K."/>
            <person name="Tran B."/>
            <person name="Rogers Y.-H."/>
            <person name="Friedman R."/>
            <person name="Venter J.C."/>
        </authorList>
    </citation>
    <scope>NUCLEOTIDE SEQUENCE [LARGE SCALE GENOMIC DNA]</scope>
    <source>
        <strain evidence="1 2">SKA53</strain>
    </source>
</reference>
<name>A3V6M8_9RHOB</name>
<dbReference type="Proteomes" id="UP000004507">
    <property type="component" value="Unassembled WGS sequence"/>
</dbReference>
<evidence type="ECO:0000313" key="1">
    <source>
        <dbReference type="EMBL" id="EAQ05894.1"/>
    </source>
</evidence>
<evidence type="ECO:0000313" key="2">
    <source>
        <dbReference type="Proteomes" id="UP000004507"/>
    </source>
</evidence>